<dbReference type="Proteomes" id="UP000636479">
    <property type="component" value="Unassembled WGS sequence"/>
</dbReference>
<accession>A0A8H6W5M4</accession>
<organism evidence="2 3">
    <name type="scientific">Mycena indigotica</name>
    <dbReference type="NCBI Taxonomy" id="2126181"/>
    <lineage>
        <taxon>Eukaryota</taxon>
        <taxon>Fungi</taxon>
        <taxon>Dikarya</taxon>
        <taxon>Basidiomycota</taxon>
        <taxon>Agaricomycotina</taxon>
        <taxon>Agaricomycetes</taxon>
        <taxon>Agaricomycetidae</taxon>
        <taxon>Agaricales</taxon>
        <taxon>Marasmiineae</taxon>
        <taxon>Mycenaceae</taxon>
        <taxon>Mycena</taxon>
    </lineage>
</organism>
<dbReference type="RefSeq" id="XP_037221708.1">
    <property type="nucleotide sequence ID" value="XM_037361416.1"/>
</dbReference>
<gene>
    <name evidence="2" type="ORF">MIND_00460600</name>
</gene>
<dbReference type="PANTHER" id="PTHR37287">
    <property type="entry name" value="INO EIGHTY SUBUNIT 1"/>
    <property type="match status" value="1"/>
</dbReference>
<feature type="compositionally biased region" description="Polar residues" evidence="1">
    <location>
        <begin position="335"/>
        <end position="346"/>
    </location>
</feature>
<feature type="region of interest" description="Disordered" evidence="1">
    <location>
        <begin position="260"/>
        <end position="354"/>
    </location>
</feature>
<dbReference type="AlphaFoldDB" id="A0A8H6W5M4"/>
<dbReference type="GO" id="GO:0031011">
    <property type="term" value="C:Ino80 complex"/>
    <property type="evidence" value="ECO:0007669"/>
    <property type="project" value="InterPro"/>
</dbReference>
<sequence>MSVAGSRPKKRSPKQQRKIALDAAESAPLWRADIQFDLLSAIFANQVKVFTGNSNKLTFGELYTESILRSPKAKTVLKDKLSGDEASEFATDFAKLALLVNVGRVGASMSFFLETRTTQRSYHPIPSLQHSKGNLLDAPRIKSVLRACEDIGESKGQLTTPTQMLARAKAGQIPPTTLPNLLFVLSNHSAQIGHDHLHDVEFLDLFLPSATSSQSRAQLFLYFCYHYHEAPTGDLDDDSHANPFAGPDGKPPTLITLTSEESAQENVDSAEEKEHAEALVTQREGILREYSKRESAKEKTEQPSKAKAKRGGAKRPVNNDKDDDDANGDYALSERPSSVRGSSPHNQGHRRYSPYPMSRNYLQYTWQLLLSAADPLDDSDEDDEYSLVQRLAVLAELRQQSPTPEPAGLQPIPRPLA</sequence>
<feature type="region of interest" description="Disordered" evidence="1">
    <location>
        <begin position="236"/>
        <end position="255"/>
    </location>
</feature>
<proteinExistence type="predicted"/>
<evidence type="ECO:0000313" key="2">
    <source>
        <dbReference type="EMBL" id="KAF7306689.1"/>
    </source>
</evidence>
<feature type="region of interest" description="Disordered" evidence="1">
    <location>
        <begin position="397"/>
        <end position="417"/>
    </location>
</feature>
<dbReference type="EMBL" id="JACAZF010000004">
    <property type="protein sequence ID" value="KAF7306689.1"/>
    <property type="molecule type" value="Genomic_DNA"/>
</dbReference>
<dbReference type="PANTHER" id="PTHR37287:SF1">
    <property type="entry name" value="INO EIGHTY SUBUNIT 1"/>
    <property type="match status" value="1"/>
</dbReference>
<comment type="caution">
    <text evidence="2">The sequence shown here is derived from an EMBL/GenBank/DDBJ whole genome shotgun (WGS) entry which is preliminary data.</text>
</comment>
<protein>
    <submittedName>
        <fullName evidence="2">Ino eighty subunit 1</fullName>
    </submittedName>
</protein>
<feature type="compositionally biased region" description="Basic and acidic residues" evidence="1">
    <location>
        <begin position="285"/>
        <end position="304"/>
    </location>
</feature>
<name>A0A8H6W5M4_9AGAR</name>
<evidence type="ECO:0000313" key="3">
    <source>
        <dbReference type="Proteomes" id="UP000636479"/>
    </source>
</evidence>
<keyword evidence="3" id="KW-1185">Reference proteome</keyword>
<reference evidence="2" key="1">
    <citation type="submission" date="2020-05" db="EMBL/GenBank/DDBJ databases">
        <title>Mycena genomes resolve the evolution of fungal bioluminescence.</title>
        <authorList>
            <person name="Tsai I.J."/>
        </authorList>
    </citation>
    <scope>NUCLEOTIDE SEQUENCE</scope>
    <source>
        <strain evidence="2">171206Taipei</strain>
    </source>
</reference>
<dbReference type="InterPro" id="IPR038014">
    <property type="entry name" value="Ies1"/>
</dbReference>
<dbReference type="GeneID" id="59343932"/>
<evidence type="ECO:0000256" key="1">
    <source>
        <dbReference type="SAM" id="MobiDB-lite"/>
    </source>
</evidence>
<dbReference type="OrthoDB" id="5413003at2759"/>